<accession>A0ABU6F1H1</accession>
<organism evidence="1 2">
    <name type="scientific">Streptomyces endophyticus</name>
    <dbReference type="NCBI Taxonomy" id="714166"/>
    <lineage>
        <taxon>Bacteria</taxon>
        <taxon>Bacillati</taxon>
        <taxon>Actinomycetota</taxon>
        <taxon>Actinomycetes</taxon>
        <taxon>Kitasatosporales</taxon>
        <taxon>Streptomycetaceae</taxon>
        <taxon>Streptomyces</taxon>
    </lineage>
</organism>
<comment type="caution">
    <text evidence="1">The sequence shown here is derived from an EMBL/GenBank/DDBJ whole genome shotgun (WGS) entry which is preliminary data.</text>
</comment>
<name>A0ABU6F1H1_9ACTN</name>
<proteinExistence type="predicted"/>
<protein>
    <submittedName>
        <fullName evidence="1">Uncharacterized protein</fullName>
    </submittedName>
</protein>
<evidence type="ECO:0000313" key="1">
    <source>
        <dbReference type="EMBL" id="MEB8337856.1"/>
    </source>
</evidence>
<evidence type="ECO:0000313" key="2">
    <source>
        <dbReference type="Proteomes" id="UP001354931"/>
    </source>
</evidence>
<reference evidence="1 2" key="1">
    <citation type="submission" date="2022-10" db="EMBL/GenBank/DDBJ databases">
        <authorList>
            <person name="Xie J."/>
            <person name="Shen N."/>
        </authorList>
    </citation>
    <scope>NUCLEOTIDE SEQUENCE [LARGE SCALE GENOMIC DNA]</scope>
    <source>
        <strain evidence="1 2">YIM65594</strain>
    </source>
</reference>
<dbReference type="Proteomes" id="UP001354931">
    <property type="component" value="Unassembled WGS sequence"/>
</dbReference>
<keyword evidence="2" id="KW-1185">Reference proteome</keyword>
<dbReference type="EMBL" id="JAOZYC010000075">
    <property type="protein sequence ID" value="MEB8337856.1"/>
    <property type="molecule type" value="Genomic_DNA"/>
</dbReference>
<sequence length="170" mass="18746">MDGAQWLASCHRKPSEAYAAWEQSPYLARLPAGRDWDALRVQQPLGLTVLWELGEEADAVPVLEEHAKPRPVFYILTRPDVAGAPAWPETEDVRMLTAGEGLSMPSPDADGITGVRHHSFLWRTPPDGSGTLVAPDLLRTALKSALDPGRQAERIRAARAVFWASKRHSH</sequence>
<dbReference type="RefSeq" id="WP_326015525.1">
    <property type="nucleotide sequence ID" value="NZ_JAOZYC010000075.1"/>
</dbReference>
<gene>
    <name evidence="1" type="ORF">OKJ99_10085</name>
</gene>